<name>A0A5Q4ZTJ9_9BURK</name>
<dbReference type="Proteomes" id="UP000325811">
    <property type="component" value="Chromosome II"/>
</dbReference>
<reference evidence="1 2" key="1">
    <citation type="submission" date="2019-08" db="EMBL/GenBank/DDBJ databases">
        <authorList>
            <person name="Herpell B J."/>
        </authorList>
    </citation>
    <scope>NUCLEOTIDE SEQUENCE [LARGE SCALE GENOMIC DNA]</scope>
    <source>
        <strain evidence="2">Msb3</strain>
    </source>
</reference>
<evidence type="ECO:0000313" key="1">
    <source>
        <dbReference type="EMBL" id="VVD32630.1"/>
    </source>
</evidence>
<keyword evidence="2" id="KW-1185">Reference proteome</keyword>
<evidence type="ECO:0008006" key="3">
    <source>
        <dbReference type="Google" id="ProtNLM"/>
    </source>
</evidence>
<organism evidence="1 2">
    <name type="scientific">Paraburkholderia dioscoreae</name>
    <dbReference type="NCBI Taxonomy" id="2604047"/>
    <lineage>
        <taxon>Bacteria</taxon>
        <taxon>Pseudomonadati</taxon>
        <taxon>Pseudomonadota</taxon>
        <taxon>Betaproteobacteria</taxon>
        <taxon>Burkholderiales</taxon>
        <taxon>Burkholderiaceae</taxon>
        <taxon>Paraburkholderia</taxon>
    </lineage>
</organism>
<dbReference type="AlphaFoldDB" id="A0A5Q4ZTJ9"/>
<dbReference type="KEGG" id="pdio:PDMSB3_1339.1"/>
<accession>A0A5Q4ZTJ9</accession>
<proteinExistence type="predicted"/>
<dbReference type="EMBL" id="LR699554">
    <property type="protein sequence ID" value="VVD32630.1"/>
    <property type="molecule type" value="Genomic_DNA"/>
</dbReference>
<gene>
    <name evidence="1" type="ORF">PDMSB3_1339</name>
</gene>
<sequence length="144" mass="16384">MLPGWFFLMSRSVNILTQSATHVRRLLRPIKLCFGLSRGRFSEATPPLDFAWRPSGGRHFFLNRQIRFPTTESTMHKPTLRTHASGLSIHASDIEIADAQIEVEVKTYLLWTAAEAMTAAGMRIARLERTCAVRHAGRYRCSVR</sequence>
<evidence type="ECO:0000313" key="2">
    <source>
        <dbReference type="Proteomes" id="UP000325811"/>
    </source>
</evidence>
<protein>
    <recommendedName>
        <fullName evidence="3">CYTH domain-containing protein</fullName>
    </recommendedName>
</protein>